<reference evidence="2 3" key="1">
    <citation type="submission" date="2019-11" db="EMBL/GenBank/DDBJ databases">
        <title>Comparative genomics of hydrocarbon-degrading Desulfosarcina strains.</title>
        <authorList>
            <person name="Watanabe M."/>
            <person name="Kojima H."/>
            <person name="Fukui M."/>
        </authorList>
    </citation>
    <scope>NUCLEOTIDE SEQUENCE [LARGE SCALE GENOMIC DNA]</scope>
    <source>
        <strain evidence="2 3">PP31</strain>
    </source>
</reference>
<evidence type="ECO:0000313" key="3">
    <source>
        <dbReference type="Proteomes" id="UP000427769"/>
    </source>
</evidence>
<accession>A0A5K7YYP0</accession>
<keyword evidence="1" id="KW-0812">Transmembrane</keyword>
<feature type="transmembrane region" description="Helical" evidence="1">
    <location>
        <begin position="159"/>
        <end position="181"/>
    </location>
</feature>
<keyword evidence="1" id="KW-0472">Membrane</keyword>
<feature type="transmembrane region" description="Helical" evidence="1">
    <location>
        <begin position="81"/>
        <end position="104"/>
    </location>
</feature>
<name>A0A5K7YYP0_9BACT</name>
<organism evidence="2 3">
    <name type="scientific">Desulfosarcina widdelii</name>
    <dbReference type="NCBI Taxonomy" id="947919"/>
    <lineage>
        <taxon>Bacteria</taxon>
        <taxon>Pseudomonadati</taxon>
        <taxon>Thermodesulfobacteriota</taxon>
        <taxon>Desulfobacteria</taxon>
        <taxon>Desulfobacterales</taxon>
        <taxon>Desulfosarcinaceae</taxon>
        <taxon>Desulfosarcina</taxon>
    </lineage>
</organism>
<dbReference type="OrthoDB" id="3078280at2"/>
<keyword evidence="3" id="KW-1185">Reference proteome</keyword>
<dbReference type="RefSeq" id="WP_155302642.1">
    <property type="nucleotide sequence ID" value="NZ_AP021875.1"/>
</dbReference>
<keyword evidence="1" id="KW-1133">Transmembrane helix</keyword>
<evidence type="ECO:0000313" key="2">
    <source>
        <dbReference type="EMBL" id="BBO73545.1"/>
    </source>
</evidence>
<gene>
    <name evidence="2" type="ORF">DSCW_09620</name>
</gene>
<proteinExistence type="predicted"/>
<evidence type="ECO:0000256" key="1">
    <source>
        <dbReference type="SAM" id="Phobius"/>
    </source>
</evidence>
<dbReference type="Proteomes" id="UP000427769">
    <property type="component" value="Chromosome"/>
</dbReference>
<dbReference type="EMBL" id="AP021875">
    <property type="protein sequence ID" value="BBO73545.1"/>
    <property type="molecule type" value="Genomic_DNA"/>
</dbReference>
<dbReference type="KEGG" id="dwd:DSCW_09620"/>
<feature type="transmembrane region" description="Helical" evidence="1">
    <location>
        <begin position="34"/>
        <end position="58"/>
    </location>
</feature>
<feature type="transmembrane region" description="Helical" evidence="1">
    <location>
        <begin position="306"/>
        <end position="325"/>
    </location>
</feature>
<dbReference type="AlphaFoldDB" id="A0A5K7YYP0"/>
<sequence>MNHKILFKQGSNYTKIIRWLFYESFIKGFFKKPFYIVLLSVLRLGCQASAVTTLYYYANSLKNDKAFKFFEYTLVARESVIFLWVIIFSTLFLFSLASIFQYYARKISISLAKSMEVKFSKNSLTILSRLPDNNYYRLSLDYFKGKYRKIASDCRRIGMVIRTFGYAIPDILSGFAATISILSIDTFLTLMVACLAIFIFMAQYPSNIRGSSFSKMFENNSKNHNTCINNTLSSFSKLESDFRKASKDINMIFSKKEVKESIEGFSGRVKVLEESTLTSQIGGAVALSLTIFVIGNRLISGIDTNWGLLLAYIVSLRIVLTAIVTTGRTLTGVSRFYPQIVRQFQLLVTVKTSLNKSCLQLCKNDKITVKYLIKKKNYIEIQSDVPSKIKILTNDNFDKFVTLIFNNIIFKKNCVLNDSKINPLFLVNRKDCEDLIKLIKSKDSKEVRIAVIHIDLYCKIDNYLKKSLSEITFLFIFDNNKFLKIHNYTTIVSSNYNIIKVIKNDDELFSYNIKKAIDFLKEEKIKFKSNLKTKSNEDEEDDDE</sequence>
<protein>
    <submittedName>
        <fullName evidence="2">Uncharacterized protein</fullName>
    </submittedName>
</protein>
<feature type="transmembrane region" description="Helical" evidence="1">
    <location>
        <begin position="187"/>
        <end position="206"/>
    </location>
</feature>